<keyword evidence="3" id="KW-0645">Protease</keyword>
<feature type="transmembrane region" description="Helical" evidence="8">
    <location>
        <begin position="138"/>
        <end position="156"/>
    </location>
</feature>
<dbReference type="EMBL" id="BMXG01000023">
    <property type="protein sequence ID" value="GHC10317.1"/>
    <property type="molecule type" value="Genomic_DNA"/>
</dbReference>
<evidence type="ECO:0000256" key="5">
    <source>
        <dbReference type="ARBA" id="ARBA00022801"/>
    </source>
</evidence>
<keyword evidence="6 8" id="KW-1133">Transmembrane helix</keyword>
<evidence type="ECO:0000256" key="7">
    <source>
        <dbReference type="ARBA" id="ARBA00023136"/>
    </source>
</evidence>
<feature type="transmembrane region" description="Helical" evidence="8">
    <location>
        <begin position="114"/>
        <end position="131"/>
    </location>
</feature>
<feature type="transmembrane region" description="Helical" evidence="8">
    <location>
        <begin position="271"/>
        <end position="295"/>
    </location>
</feature>
<name>A0A8J3DED4_9BACT</name>
<keyword evidence="4 8" id="KW-0812">Transmembrane</keyword>
<feature type="transmembrane region" description="Helical" evidence="8">
    <location>
        <begin position="232"/>
        <end position="259"/>
    </location>
</feature>
<feature type="domain" description="Methanolan biosynthesis EpsI" evidence="9">
    <location>
        <begin position="365"/>
        <end position="541"/>
    </location>
</feature>
<reference evidence="10" key="2">
    <citation type="submission" date="2020-09" db="EMBL/GenBank/DDBJ databases">
        <authorList>
            <person name="Sun Q."/>
            <person name="Kim S."/>
        </authorList>
    </citation>
    <scope>NUCLEOTIDE SEQUENCE</scope>
    <source>
        <strain evidence="10">KCTC 12870</strain>
    </source>
</reference>
<feature type="transmembrane region" description="Helical" evidence="8">
    <location>
        <begin position="315"/>
        <end position="335"/>
    </location>
</feature>
<evidence type="ECO:0000313" key="10">
    <source>
        <dbReference type="EMBL" id="GHC10317.1"/>
    </source>
</evidence>
<keyword evidence="5" id="KW-0378">Hydrolase</keyword>
<dbReference type="Proteomes" id="UP000642829">
    <property type="component" value="Unassembled WGS sequence"/>
</dbReference>
<keyword evidence="7 8" id="KW-0472">Membrane</keyword>
<protein>
    <recommendedName>
        <fullName evidence="9">Methanolan biosynthesis EpsI domain-containing protein</fullName>
    </recommendedName>
</protein>
<evidence type="ECO:0000256" key="4">
    <source>
        <dbReference type="ARBA" id="ARBA00022692"/>
    </source>
</evidence>
<feature type="transmembrane region" description="Helical" evidence="8">
    <location>
        <begin position="12"/>
        <end position="31"/>
    </location>
</feature>
<dbReference type="GO" id="GO:0008233">
    <property type="term" value="F:peptidase activity"/>
    <property type="evidence" value="ECO:0007669"/>
    <property type="project" value="UniProtKB-KW"/>
</dbReference>
<feature type="transmembrane region" description="Helical" evidence="8">
    <location>
        <begin position="206"/>
        <end position="225"/>
    </location>
</feature>
<comment type="caution">
    <text evidence="10">The sequence shown here is derived from an EMBL/GenBank/DDBJ whole genome shotgun (WGS) entry which is preliminary data.</text>
</comment>
<evidence type="ECO:0000256" key="2">
    <source>
        <dbReference type="ARBA" id="ARBA00022475"/>
    </source>
</evidence>
<sequence>MRVIMTSAQHRLAWISAALLSFAGAWLFQFYGNNVRSYFNTESLFAWWGLQWFNPRSQTEYGPIILLTSIGLTIWNWRRTPEDSSEPCPRAAVLLIMAGLALHAGGLIVEQARISIVGLLVFINGIAWLAGGRRAGRASAFPLLFLLFALPLEFLFDEFGFYLRLAVIQSSTTLAHLVGIGVFRNGTHLISPDGSFNYDVEPACSGIRSLVALTALTLLVGYCCFRTWWRRGFLLAVAFPFAYLGNVARIFTIILAAEWFGQEAGMVVHEWFGFLVFVIVLGLALATVSALEKWIPEKPLAVRQTSQKPLTSTRALGLTLVVGLGSIALCAAFAAKVENLGRSAEAGVRLTADGEQPQPLPNLLGPGLEWAGKVAPISEIERTVLPPDTGFSRSNYIHLDGGGELVYFSIVLCGKGRGAIHRPELCLVGQGWRIERKSLHDFAIPGMPDGLEATVLEIERTVQTEDGEVVIPGLFAYWFVGRDRVAATNIERMAWFAWDRLTRLQSHRWAYLFAQTDCPDGREAGLARLQSVIGEVVPVVQTAGFPSAE</sequence>
<dbReference type="InterPro" id="IPR013426">
    <property type="entry name" value="EpsH-like"/>
</dbReference>
<proteinExistence type="predicted"/>
<dbReference type="GO" id="GO:0006508">
    <property type="term" value="P:proteolysis"/>
    <property type="evidence" value="ECO:0007669"/>
    <property type="project" value="UniProtKB-KW"/>
</dbReference>
<dbReference type="NCBIfam" id="TIGR04178">
    <property type="entry name" value="exo_archaeo"/>
    <property type="match status" value="1"/>
</dbReference>
<reference evidence="10" key="1">
    <citation type="journal article" date="2014" name="Int. J. Syst. Evol. Microbiol.">
        <title>Complete genome sequence of Corynebacterium casei LMG S-19264T (=DSM 44701T), isolated from a smear-ripened cheese.</title>
        <authorList>
            <consortium name="US DOE Joint Genome Institute (JGI-PGF)"/>
            <person name="Walter F."/>
            <person name="Albersmeier A."/>
            <person name="Kalinowski J."/>
            <person name="Ruckert C."/>
        </authorList>
    </citation>
    <scope>NUCLEOTIDE SEQUENCE</scope>
    <source>
        <strain evidence="10">KCTC 12870</strain>
    </source>
</reference>
<accession>A0A8J3DED4</accession>
<dbReference type="GO" id="GO:0005886">
    <property type="term" value="C:plasma membrane"/>
    <property type="evidence" value="ECO:0007669"/>
    <property type="project" value="UniProtKB-SubCell"/>
</dbReference>
<keyword evidence="11" id="KW-1185">Reference proteome</keyword>
<keyword evidence="2" id="KW-1003">Cell membrane</keyword>
<evidence type="ECO:0000256" key="1">
    <source>
        <dbReference type="ARBA" id="ARBA00004651"/>
    </source>
</evidence>
<comment type="subcellular location">
    <subcellularLocation>
        <location evidence="1">Cell membrane</location>
        <topology evidence="1">Multi-pass membrane protein</topology>
    </subcellularLocation>
</comment>
<dbReference type="AlphaFoldDB" id="A0A8J3DED4"/>
<dbReference type="Pfam" id="PF09721">
    <property type="entry name" value="Exosortase_EpsH"/>
    <property type="match status" value="1"/>
</dbReference>
<gene>
    <name evidence="10" type="ORF">GCM10007047_29560</name>
</gene>
<evidence type="ECO:0000259" key="9">
    <source>
        <dbReference type="Pfam" id="PF11984"/>
    </source>
</evidence>
<feature type="transmembrane region" description="Helical" evidence="8">
    <location>
        <begin position="89"/>
        <end position="108"/>
    </location>
</feature>
<evidence type="ECO:0000313" key="11">
    <source>
        <dbReference type="Proteomes" id="UP000642829"/>
    </source>
</evidence>
<feature type="transmembrane region" description="Helical" evidence="8">
    <location>
        <begin position="61"/>
        <end position="77"/>
    </location>
</feature>
<dbReference type="NCBIfam" id="TIGR02602">
    <property type="entry name" value="8TM_EpsH"/>
    <property type="match status" value="1"/>
</dbReference>
<dbReference type="InterPro" id="IPR026392">
    <property type="entry name" value="Exo/Archaeosortase_dom"/>
</dbReference>
<evidence type="ECO:0000256" key="8">
    <source>
        <dbReference type="SAM" id="Phobius"/>
    </source>
</evidence>
<evidence type="ECO:0000256" key="3">
    <source>
        <dbReference type="ARBA" id="ARBA00022670"/>
    </source>
</evidence>
<organism evidence="10 11">
    <name type="scientific">Cerasicoccus arenae</name>
    <dbReference type="NCBI Taxonomy" id="424488"/>
    <lineage>
        <taxon>Bacteria</taxon>
        <taxon>Pseudomonadati</taxon>
        <taxon>Verrucomicrobiota</taxon>
        <taxon>Opitutia</taxon>
        <taxon>Puniceicoccales</taxon>
        <taxon>Cerasicoccaceae</taxon>
        <taxon>Cerasicoccus</taxon>
    </lineage>
</organism>
<dbReference type="InterPro" id="IPR014263">
    <property type="entry name" value="Methanolan_biosynth_EpsI"/>
</dbReference>
<dbReference type="Pfam" id="PF11984">
    <property type="entry name" value="DUF3485"/>
    <property type="match status" value="1"/>
</dbReference>
<evidence type="ECO:0000256" key="6">
    <source>
        <dbReference type="ARBA" id="ARBA00022989"/>
    </source>
</evidence>
<dbReference type="InterPro" id="IPR019127">
    <property type="entry name" value="Exosortase"/>
</dbReference>